<dbReference type="SUPFAM" id="SSF47384">
    <property type="entry name" value="Homodimeric domain of signal transducing histidine kinase"/>
    <property type="match status" value="1"/>
</dbReference>
<evidence type="ECO:0000256" key="4">
    <source>
        <dbReference type="ARBA" id="ARBA00022679"/>
    </source>
</evidence>
<dbReference type="Gene3D" id="3.30.450.20">
    <property type="entry name" value="PAS domain"/>
    <property type="match status" value="1"/>
</dbReference>
<dbReference type="Gene3D" id="1.10.287.130">
    <property type="match status" value="1"/>
</dbReference>
<proteinExistence type="predicted"/>
<dbReference type="NCBIfam" id="TIGR00229">
    <property type="entry name" value="sensory_box"/>
    <property type="match status" value="1"/>
</dbReference>
<dbReference type="InterPro" id="IPR036890">
    <property type="entry name" value="HATPase_C_sf"/>
</dbReference>
<keyword evidence="3" id="KW-0597">Phosphoprotein</keyword>
<accession>A0A285N4R6</accession>
<dbReference type="InterPro" id="IPR000014">
    <property type="entry name" value="PAS"/>
</dbReference>
<dbReference type="InterPro" id="IPR004358">
    <property type="entry name" value="Sig_transdc_His_kin-like_C"/>
</dbReference>
<dbReference type="GO" id="GO:0000155">
    <property type="term" value="F:phosphorelay sensor kinase activity"/>
    <property type="evidence" value="ECO:0007669"/>
    <property type="project" value="InterPro"/>
</dbReference>
<dbReference type="PROSITE" id="PS50112">
    <property type="entry name" value="PAS"/>
    <property type="match status" value="1"/>
</dbReference>
<dbReference type="PRINTS" id="PR00344">
    <property type="entry name" value="BCTRLSENSOR"/>
</dbReference>
<dbReference type="SUPFAM" id="SSF55785">
    <property type="entry name" value="PYP-like sensor domain (PAS domain)"/>
    <property type="match status" value="1"/>
</dbReference>
<evidence type="ECO:0000259" key="9">
    <source>
        <dbReference type="PROSITE" id="PS50113"/>
    </source>
</evidence>
<dbReference type="PROSITE" id="PS50109">
    <property type="entry name" value="HIS_KIN"/>
    <property type="match status" value="1"/>
</dbReference>
<evidence type="ECO:0000259" key="8">
    <source>
        <dbReference type="PROSITE" id="PS50112"/>
    </source>
</evidence>
<sequence length="358" mass="39648">MLIWRLQMQPSSSVDETSLPVRPDEFYQTLVENASEGMITIDADSKIVYANPAIEDLLGYSPEELIGSSKMRIIPERLQPVHAAALQSYVESGERNIDWDGIELPALHKDGHEVPTLISLREHSHDGEQLFTGIVRDISDRKQREDQLKNQNERLDEFADILAHDIKNPLGVAQGYTELAAEEYDAEELRYVVESLDRIDEIVDDVLELSKQGAFVGETAPVDVEACVDAAWAVGMESAAELTVEDDIGRIEADESRLRELFGNLLQNAVTHAGPEASVRVGRLPDDSGLFVADDGPGIPASDRDDVFERGYTTREDGTGYGLEIVQQIARAHGWTIEISESDDGGARFELRGIDFLD</sequence>
<dbReference type="PANTHER" id="PTHR43711">
    <property type="entry name" value="TWO-COMPONENT HISTIDINE KINASE"/>
    <property type="match status" value="1"/>
</dbReference>
<dbReference type="AlphaFoldDB" id="A0A285N4R6"/>
<dbReference type="InterPro" id="IPR050736">
    <property type="entry name" value="Sensor_HK_Regulatory"/>
</dbReference>
<dbReference type="SMART" id="SM00388">
    <property type="entry name" value="HisKA"/>
    <property type="match status" value="1"/>
</dbReference>
<dbReference type="SUPFAM" id="SSF55874">
    <property type="entry name" value="ATPase domain of HSP90 chaperone/DNA topoisomerase II/histidine kinase"/>
    <property type="match status" value="1"/>
</dbReference>
<keyword evidence="4" id="KW-0808">Transferase</keyword>
<dbReference type="InterPro" id="IPR036097">
    <property type="entry name" value="HisK_dim/P_sf"/>
</dbReference>
<dbReference type="GO" id="GO:0006355">
    <property type="term" value="P:regulation of DNA-templated transcription"/>
    <property type="evidence" value="ECO:0007669"/>
    <property type="project" value="InterPro"/>
</dbReference>
<dbReference type="Pfam" id="PF02518">
    <property type="entry name" value="HATPase_c"/>
    <property type="match status" value="1"/>
</dbReference>
<dbReference type="InterPro" id="IPR035965">
    <property type="entry name" value="PAS-like_dom_sf"/>
</dbReference>
<dbReference type="InterPro" id="IPR000700">
    <property type="entry name" value="PAS-assoc_C"/>
</dbReference>
<dbReference type="CDD" id="cd00130">
    <property type="entry name" value="PAS"/>
    <property type="match status" value="1"/>
</dbReference>
<evidence type="ECO:0000259" key="7">
    <source>
        <dbReference type="PROSITE" id="PS50109"/>
    </source>
</evidence>
<evidence type="ECO:0000256" key="5">
    <source>
        <dbReference type="ARBA" id="ARBA00022777"/>
    </source>
</evidence>
<dbReference type="InterPro" id="IPR003661">
    <property type="entry name" value="HisK_dim/P_dom"/>
</dbReference>
<dbReference type="Pfam" id="PF00512">
    <property type="entry name" value="HisKA"/>
    <property type="match status" value="1"/>
</dbReference>
<evidence type="ECO:0000256" key="6">
    <source>
        <dbReference type="ARBA" id="ARBA00023012"/>
    </source>
</evidence>
<organism evidence="10 11">
    <name type="scientific">Natronoarchaeum philippinense</name>
    <dbReference type="NCBI Taxonomy" id="558529"/>
    <lineage>
        <taxon>Archaea</taxon>
        <taxon>Methanobacteriati</taxon>
        <taxon>Methanobacteriota</taxon>
        <taxon>Stenosarchaea group</taxon>
        <taxon>Halobacteria</taxon>
        <taxon>Halobacteriales</taxon>
        <taxon>Natronoarchaeaceae</taxon>
    </lineage>
</organism>
<name>A0A285N4R6_NATPI</name>
<dbReference type="PANTHER" id="PTHR43711:SF1">
    <property type="entry name" value="HISTIDINE KINASE 1"/>
    <property type="match status" value="1"/>
</dbReference>
<evidence type="ECO:0000256" key="1">
    <source>
        <dbReference type="ARBA" id="ARBA00000085"/>
    </source>
</evidence>
<dbReference type="EC" id="2.7.13.3" evidence="2"/>
<keyword evidence="5 10" id="KW-0418">Kinase</keyword>
<dbReference type="Pfam" id="PF00989">
    <property type="entry name" value="PAS"/>
    <property type="match status" value="1"/>
</dbReference>
<keyword evidence="11" id="KW-1185">Reference proteome</keyword>
<dbReference type="InterPro" id="IPR013767">
    <property type="entry name" value="PAS_fold"/>
</dbReference>
<reference evidence="10 11" key="1">
    <citation type="submission" date="2017-09" db="EMBL/GenBank/DDBJ databases">
        <authorList>
            <person name="Ehlers B."/>
            <person name="Leendertz F.H."/>
        </authorList>
    </citation>
    <scope>NUCLEOTIDE SEQUENCE [LARGE SCALE GENOMIC DNA]</scope>
    <source>
        <strain evidence="10 11">DSM 27208</strain>
    </source>
</reference>
<dbReference type="CDD" id="cd00082">
    <property type="entry name" value="HisKA"/>
    <property type="match status" value="1"/>
</dbReference>
<evidence type="ECO:0000313" key="10">
    <source>
        <dbReference type="EMBL" id="SNZ04442.1"/>
    </source>
</evidence>
<dbReference type="InterPro" id="IPR003594">
    <property type="entry name" value="HATPase_dom"/>
</dbReference>
<dbReference type="SMART" id="SM00091">
    <property type="entry name" value="PAS"/>
    <property type="match status" value="1"/>
</dbReference>
<evidence type="ECO:0000256" key="3">
    <source>
        <dbReference type="ARBA" id="ARBA00022553"/>
    </source>
</evidence>
<feature type="domain" description="PAC" evidence="9">
    <location>
        <begin position="100"/>
        <end position="150"/>
    </location>
</feature>
<dbReference type="CDD" id="cd00075">
    <property type="entry name" value="HATPase"/>
    <property type="match status" value="1"/>
</dbReference>
<feature type="domain" description="Histidine kinase" evidence="7">
    <location>
        <begin position="161"/>
        <end position="352"/>
    </location>
</feature>
<dbReference type="Proteomes" id="UP000219453">
    <property type="component" value="Unassembled WGS sequence"/>
</dbReference>
<keyword evidence="6" id="KW-0902">Two-component regulatory system</keyword>
<dbReference type="SMART" id="SM00387">
    <property type="entry name" value="HATPase_c"/>
    <property type="match status" value="1"/>
</dbReference>
<feature type="domain" description="PAS" evidence="8">
    <location>
        <begin position="23"/>
        <end position="93"/>
    </location>
</feature>
<dbReference type="PROSITE" id="PS50113">
    <property type="entry name" value="PAC"/>
    <property type="match status" value="1"/>
</dbReference>
<comment type="catalytic activity">
    <reaction evidence="1">
        <text>ATP + protein L-histidine = ADP + protein N-phospho-L-histidine.</text>
        <dbReference type="EC" id="2.7.13.3"/>
    </reaction>
</comment>
<dbReference type="Gene3D" id="3.30.565.10">
    <property type="entry name" value="Histidine kinase-like ATPase, C-terminal domain"/>
    <property type="match status" value="1"/>
</dbReference>
<gene>
    <name evidence="10" type="ORF">SAMN06269185_0562</name>
</gene>
<dbReference type="EMBL" id="OBEJ01000001">
    <property type="protein sequence ID" value="SNZ04442.1"/>
    <property type="molecule type" value="Genomic_DNA"/>
</dbReference>
<dbReference type="InterPro" id="IPR005467">
    <property type="entry name" value="His_kinase_dom"/>
</dbReference>
<protein>
    <recommendedName>
        <fullName evidence="2">histidine kinase</fullName>
        <ecNumber evidence="2">2.7.13.3</ecNumber>
    </recommendedName>
</protein>
<evidence type="ECO:0000256" key="2">
    <source>
        <dbReference type="ARBA" id="ARBA00012438"/>
    </source>
</evidence>
<evidence type="ECO:0000313" key="11">
    <source>
        <dbReference type="Proteomes" id="UP000219453"/>
    </source>
</evidence>